<evidence type="ECO:0000313" key="1">
    <source>
        <dbReference type="EMBL" id="GEN29080.1"/>
    </source>
</evidence>
<comment type="caution">
    <text evidence="1">The sequence shown here is derived from an EMBL/GenBank/DDBJ whole genome shotgun (WGS) entry which is preliminary data.</text>
</comment>
<proteinExistence type="predicted"/>
<keyword evidence="2" id="KW-1185">Reference proteome</keyword>
<organism evidence="1 2">
    <name type="scientific">Halovibrio variabilis</name>
    <dbReference type="NCBI Taxonomy" id="31910"/>
    <lineage>
        <taxon>Bacteria</taxon>
        <taxon>Pseudomonadati</taxon>
        <taxon>Pseudomonadota</taxon>
        <taxon>Gammaproteobacteria</taxon>
        <taxon>Oceanospirillales</taxon>
        <taxon>Halomonadaceae</taxon>
        <taxon>Halovibrio</taxon>
    </lineage>
</organism>
<dbReference type="AlphaFoldDB" id="A0A511UR77"/>
<name>A0A511UR77_9GAMM</name>
<protein>
    <submittedName>
        <fullName evidence="1">Uncharacterized protein</fullName>
    </submittedName>
</protein>
<dbReference type="EMBL" id="BJXV01000016">
    <property type="protein sequence ID" value="GEN29080.1"/>
    <property type="molecule type" value="Genomic_DNA"/>
</dbReference>
<accession>A0A511UR77</accession>
<evidence type="ECO:0000313" key="2">
    <source>
        <dbReference type="Proteomes" id="UP000321303"/>
    </source>
</evidence>
<sequence length="135" mass="14976">MGIATALLLSGCIDPGPPQPNMSLEIGDEGVVSNAGRMCNTVGLYETLRKRFMDATQEEMDAFNIALEDGGCTSAYEKDLHYKVLDIGPVVEHRSGCNRYYMVTIELEGHGTRYVHNRRITGETAEQLEYIINCN</sequence>
<dbReference type="Proteomes" id="UP000321303">
    <property type="component" value="Unassembled WGS sequence"/>
</dbReference>
<gene>
    <name evidence="1" type="ORF">HVA01_27260</name>
</gene>
<reference evidence="1 2" key="1">
    <citation type="submission" date="2019-07" db="EMBL/GenBank/DDBJ databases">
        <title>Whole genome shotgun sequence of Halomonas variabilis NBRC 102410.</title>
        <authorList>
            <person name="Hosoyama A."/>
            <person name="Uohara A."/>
            <person name="Ohji S."/>
            <person name="Ichikawa N."/>
        </authorList>
    </citation>
    <scope>NUCLEOTIDE SEQUENCE [LARGE SCALE GENOMIC DNA]</scope>
    <source>
        <strain evidence="1 2">NBRC 102410</strain>
    </source>
</reference>